<dbReference type="InterPro" id="IPR047313">
    <property type="entry name" value="SMN_C"/>
</dbReference>
<reference evidence="9" key="1">
    <citation type="journal article" date="2013" name="Genetics">
        <title>The draft genome and transcriptome of Panagrellus redivivus are shaped by the harsh demands of a free-living lifestyle.</title>
        <authorList>
            <person name="Srinivasan J."/>
            <person name="Dillman A.R."/>
            <person name="Macchietto M.G."/>
            <person name="Heikkinen L."/>
            <person name="Lakso M."/>
            <person name="Fracchia K.M."/>
            <person name="Antoshechkin I."/>
            <person name="Mortazavi A."/>
            <person name="Wong G."/>
            <person name="Sternberg P.W."/>
        </authorList>
    </citation>
    <scope>NUCLEOTIDE SEQUENCE [LARGE SCALE GENOMIC DNA]</scope>
    <source>
        <strain evidence="9">MT8872</strain>
    </source>
</reference>
<evidence type="ECO:0000256" key="7">
    <source>
        <dbReference type="ARBA" id="ARBA00034695"/>
    </source>
</evidence>
<keyword evidence="5" id="KW-0508">mRNA splicing</keyword>
<keyword evidence="6" id="KW-0539">Nucleus</keyword>
<organism evidence="9 10">
    <name type="scientific">Panagrellus redivivus</name>
    <name type="common">Microworm</name>
    <dbReference type="NCBI Taxonomy" id="6233"/>
    <lineage>
        <taxon>Eukaryota</taxon>
        <taxon>Metazoa</taxon>
        <taxon>Ecdysozoa</taxon>
        <taxon>Nematoda</taxon>
        <taxon>Chromadorea</taxon>
        <taxon>Rhabditida</taxon>
        <taxon>Tylenchina</taxon>
        <taxon>Panagrolaimomorpha</taxon>
        <taxon>Panagrolaimoidea</taxon>
        <taxon>Panagrolaimidae</taxon>
        <taxon>Panagrellus</taxon>
    </lineage>
</organism>
<evidence type="ECO:0000256" key="5">
    <source>
        <dbReference type="ARBA" id="ARBA00023187"/>
    </source>
</evidence>
<evidence type="ECO:0000259" key="8">
    <source>
        <dbReference type="SMART" id="SM00333"/>
    </source>
</evidence>
<dbReference type="SMART" id="SM00333">
    <property type="entry name" value="TUDOR"/>
    <property type="match status" value="1"/>
</dbReference>
<comment type="subcellular location">
    <subcellularLocation>
        <location evidence="1">Cytoplasm</location>
        <location evidence="1">Myofibril</location>
        <location evidence="1">Sarcomere</location>
        <location evidence="1">Z line</location>
    </subcellularLocation>
    <subcellularLocation>
        <location evidence="2">Nucleus</location>
        <location evidence="2">Cajal body</location>
    </subcellularLocation>
    <subcellularLocation>
        <location evidence="7">Nucleus</location>
        <location evidence="7">Gem</location>
    </subcellularLocation>
</comment>
<dbReference type="SUPFAM" id="SSF63748">
    <property type="entry name" value="Tudor/PWWP/MBT"/>
    <property type="match status" value="1"/>
</dbReference>
<dbReference type="AlphaFoldDB" id="A0A7E4URA8"/>
<dbReference type="GO" id="GO:0030018">
    <property type="term" value="C:Z disc"/>
    <property type="evidence" value="ECO:0007669"/>
    <property type="project" value="UniProtKB-SubCell"/>
</dbReference>
<dbReference type="Gene3D" id="3.40.190.10">
    <property type="entry name" value="Periplasmic binding protein-like II"/>
    <property type="match status" value="1"/>
</dbReference>
<evidence type="ECO:0000256" key="3">
    <source>
        <dbReference type="ARBA" id="ARBA00005371"/>
    </source>
</evidence>
<reference evidence="10" key="2">
    <citation type="submission" date="2020-10" db="UniProtKB">
        <authorList>
            <consortium name="WormBaseParasite"/>
        </authorList>
    </citation>
    <scope>IDENTIFICATION</scope>
</reference>
<dbReference type="Pfam" id="PF20636">
    <property type="entry name" value="SMN_G2-BD"/>
    <property type="match status" value="1"/>
</dbReference>
<accession>A0A7E4URA8</accession>
<dbReference type="CDD" id="cd22852">
    <property type="entry name" value="SMN_C"/>
    <property type="match status" value="1"/>
</dbReference>
<dbReference type="InterPro" id="IPR010304">
    <property type="entry name" value="SMN_Tudor"/>
</dbReference>
<keyword evidence="4" id="KW-0507">mRNA processing</keyword>
<keyword evidence="9" id="KW-1185">Reference proteome</keyword>
<dbReference type="GO" id="GO:0003723">
    <property type="term" value="F:RNA binding"/>
    <property type="evidence" value="ECO:0007669"/>
    <property type="project" value="InterPro"/>
</dbReference>
<dbReference type="InterPro" id="IPR049481">
    <property type="entry name" value="SMN_G2-BD"/>
</dbReference>
<dbReference type="GO" id="GO:0008380">
    <property type="term" value="P:RNA splicing"/>
    <property type="evidence" value="ECO:0007669"/>
    <property type="project" value="UniProtKB-KW"/>
</dbReference>
<dbReference type="PANTHER" id="PTHR39267:SF1">
    <property type="entry name" value="SURVIVAL MOTOR NEURON PROTEIN"/>
    <property type="match status" value="1"/>
</dbReference>
<dbReference type="Pfam" id="PF20635">
    <property type="entry name" value="SMN_YG-box"/>
    <property type="match status" value="1"/>
</dbReference>
<dbReference type="PANTHER" id="PTHR39267">
    <property type="entry name" value="SURVIVAL MOTOR NEURON-LIKE PROTEIN 1"/>
    <property type="match status" value="1"/>
</dbReference>
<evidence type="ECO:0000256" key="6">
    <source>
        <dbReference type="ARBA" id="ARBA00023242"/>
    </source>
</evidence>
<proteinExistence type="inferred from homology"/>
<dbReference type="Gene3D" id="2.30.30.140">
    <property type="match status" value="1"/>
</dbReference>
<evidence type="ECO:0000313" key="10">
    <source>
        <dbReference type="WBParaSite" id="Pan_g11535.t1"/>
    </source>
</evidence>
<evidence type="ECO:0000313" key="9">
    <source>
        <dbReference type="Proteomes" id="UP000492821"/>
    </source>
</evidence>
<dbReference type="WBParaSite" id="Pan_g11535.t1">
    <property type="protein sequence ID" value="Pan_g11535.t1"/>
    <property type="gene ID" value="Pan_g11535"/>
</dbReference>
<dbReference type="GO" id="GO:0097504">
    <property type="term" value="C:Gemini of Cajal bodies"/>
    <property type="evidence" value="ECO:0007669"/>
    <property type="project" value="UniProtKB-SubCell"/>
</dbReference>
<name>A0A7E4URA8_PANRE</name>
<sequence>MSSNNLLSHAEIWDDSELIKMYDEGVKGVNIASSDRSSSKTASGRRKWRVGEVCMAPWEEQWYPAKIIRIIPKERTAVVQFEGFEDEGDISVDLKDLFGPDEVEYQDEQPEVEQSQDIADEPAALSATVAVEVASSIKMETAPVPTILPPPPELFATMTDDKEITNNMMLSWYMSGYHTGYYQAMKDLKAQAAAKK</sequence>
<evidence type="ECO:0000256" key="4">
    <source>
        <dbReference type="ARBA" id="ARBA00022664"/>
    </source>
</evidence>
<dbReference type="Proteomes" id="UP000492821">
    <property type="component" value="Unassembled WGS sequence"/>
</dbReference>
<dbReference type="Pfam" id="PF06003">
    <property type="entry name" value="SMN_Tudor"/>
    <property type="match status" value="1"/>
</dbReference>
<protein>
    <submittedName>
        <fullName evidence="10">Tudor domain-containing protein</fullName>
    </submittedName>
</protein>
<comment type="similarity">
    <text evidence="3">Belongs to the SMN family.</text>
</comment>
<dbReference type="InterPro" id="IPR040424">
    <property type="entry name" value="Smn1"/>
</dbReference>
<dbReference type="GO" id="GO:0006397">
    <property type="term" value="P:mRNA processing"/>
    <property type="evidence" value="ECO:0007669"/>
    <property type="project" value="UniProtKB-KW"/>
</dbReference>
<dbReference type="GO" id="GO:0015030">
    <property type="term" value="C:Cajal body"/>
    <property type="evidence" value="ECO:0007669"/>
    <property type="project" value="UniProtKB-SubCell"/>
</dbReference>
<dbReference type="InterPro" id="IPR002999">
    <property type="entry name" value="Tudor"/>
</dbReference>
<evidence type="ECO:0000256" key="2">
    <source>
        <dbReference type="ARBA" id="ARBA00004408"/>
    </source>
</evidence>
<feature type="domain" description="Tudor" evidence="8">
    <location>
        <begin position="46"/>
        <end position="105"/>
    </location>
</feature>
<evidence type="ECO:0000256" key="1">
    <source>
        <dbReference type="ARBA" id="ARBA00004216"/>
    </source>
</evidence>